<dbReference type="PIRSF" id="PIRSF005096">
    <property type="entry name" value="GALM"/>
    <property type="match status" value="1"/>
</dbReference>
<comment type="similarity">
    <text evidence="6 13">Belongs to the aldose epimerase family.</text>
</comment>
<comment type="catalytic activity">
    <reaction evidence="2">
        <text>alpha-D-galactose = beta-D-galactose</text>
        <dbReference type="Rhea" id="RHEA:28675"/>
        <dbReference type="ChEBI" id="CHEBI:27667"/>
        <dbReference type="ChEBI" id="CHEBI:28061"/>
        <dbReference type="EC" id="5.1.3.3"/>
    </reaction>
    <physiologicalReaction direction="right-to-left" evidence="2">
        <dbReference type="Rhea" id="RHEA:28677"/>
    </physiologicalReaction>
</comment>
<keyword evidence="18" id="KW-1185">Reference proteome</keyword>
<sequence>MTPTRLHTRCRCFPEESENRRSWARVQLDELNKELAGIRRRSRSAMGSTSIQVQPWGTVAGKEVKKFTIKNSKNQEVDIISYGATIMAIRTPDKVGKIDDVVCGFDNIEGYLSSINPYFGATVGRVANRIAGGRFTIDNVQYQVSKNIGNDTLHGGFKGWSFKVWEATIEKDSVVMALLSQDGDEGFPGAVLASITFKLTDDGKLQIEMQSTTAKATPVNLTNHSYFNLAGHGTNAAEIYKHQVTMNADRWIVTDAESIPTGEIRSVDKSIFDLRKPTILGDVINQVLGGGYDYNFCLPECTDLSKENFVAKVIHPGSGRTLEVFSNQPGVQFYTANGFPESGTEGIPGKQGKKYFKHGAFCLETQNYPDAVNHKNFPDSILRPHHVYYHVVTYKFGVQS</sequence>
<accession>A0A7M7H7T3</accession>
<evidence type="ECO:0000256" key="2">
    <source>
        <dbReference type="ARBA" id="ARBA00001712"/>
    </source>
</evidence>
<evidence type="ECO:0000256" key="1">
    <source>
        <dbReference type="ARBA" id="ARBA00001614"/>
    </source>
</evidence>
<dbReference type="InterPro" id="IPR014718">
    <property type="entry name" value="GH-type_carb-bd"/>
</dbReference>
<keyword evidence="10 13" id="KW-0413">Isomerase</keyword>
<evidence type="ECO:0000256" key="3">
    <source>
        <dbReference type="ARBA" id="ARBA00004496"/>
    </source>
</evidence>
<dbReference type="InterPro" id="IPR018052">
    <property type="entry name" value="Ald1_epimerase_CS"/>
</dbReference>
<dbReference type="PROSITE" id="PS00545">
    <property type="entry name" value="ALDOSE_1_EPIMERASE"/>
    <property type="match status" value="1"/>
</dbReference>
<proteinExistence type="inferred from homology"/>
<dbReference type="UniPathway" id="UPA00242"/>
<dbReference type="GO" id="GO:0033499">
    <property type="term" value="P:galactose catabolic process via UDP-galactose, Leloir pathway"/>
    <property type="evidence" value="ECO:0007669"/>
    <property type="project" value="TreeGrafter"/>
</dbReference>
<dbReference type="CDD" id="cd09019">
    <property type="entry name" value="galactose_mutarotase_like"/>
    <property type="match status" value="1"/>
</dbReference>
<feature type="active site" description="Proton donor" evidence="14">
    <location>
        <position position="224"/>
    </location>
</feature>
<dbReference type="SMR" id="A0A7M7H7T3"/>
<feature type="binding site" evidence="16">
    <location>
        <begin position="128"/>
        <end position="129"/>
    </location>
    <ligand>
        <name>beta-D-galactose</name>
        <dbReference type="ChEBI" id="CHEBI:27667"/>
    </ligand>
</feature>
<dbReference type="InterPro" id="IPR011013">
    <property type="entry name" value="Gal_mutarotase_sf_dom"/>
</dbReference>
<dbReference type="InterPro" id="IPR047215">
    <property type="entry name" value="Galactose_mutarotase-like"/>
</dbReference>
<evidence type="ECO:0000313" key="17">
    <source>
        <dbReference type="EnsemblMetazoa" id="XP_008212905"/>
    </source>
</evidence>
<evidence type="ECO:0000256" key="7">
    <source>
        <dbReference type="ARBA" id="ARBA00011245"/>
    </source>
</evidence>
<name>A0A7M7H7T3_NASVI</name>
<comment type="pathway">
    <text evidence="4">Carbohydrate metabolism; galactose metabolism.</text>
</comment>
<dbReference type="AlphaFoldDB" id="A0A7M7H7T3"/>
<dbReference type="Gene3D" id="2.70.98.10">
    <property type="match status" value="1"/>
</dbReference>
<dbReference type="InParanoid" id="A0A7M7H7T3"/>
<evidence type="ECO:0000256" key="6">
    <source>
        <dbReference type="ARBA" id="ARBA00006206"/>
    </source>
</evidence>
<dbReference type="FunCoup" id="A0A7M7H7T3">
    <property type="interactions" value="283"/>
</dbReference>
<dbReference type="PANTHER" id="PTHR10091:SF0">
    <property type="entry name" value="GALACTOSE MUTAROTASE"/>
    <property type="match status" value="1"/>
</dbReference>
<evidence type="ECO:0000256" key="4">
    <source>
        <dbReference type="ARBA" id="ARBA00004947"/>
    </source>
</evidence>
<dbReference type="EnsemblMetazoa" id="XM_008214683">
    <property type="protein sequence ID" value="XP_008212905"/>
    <property type="gene ID" value="LOC100118860"/>
</dbReference>
<protein>
    <recommendedName>
        <fullName evidence="13">Aldose 1-epimerase</fullName>
        <ecNumber evidence="13">5.1.3.3</ecNumber>
    </recommendedName>
</protein>
<dbReference type="InterPro" id="IPR015443">
    <property type="entry name" value="Aldose_1-epimerase"/>
</dbReference>
<dbReference type="InterPro" id="IPR008183">
    <property type="entry name" value="Aldose_1/G6P_1-epimerase"/>
</dbReference>
<reference evidence="17" key="1">
    <citation type="submission" date="2021-01" db="UniProtKB">
        <authorList>
            <consortium name="EnsemblMetazoa"/>
        </authorList>
    </citation>
    <scope>IDENTIFICATION</scope>
</reference>
<dbReference type="EC" id="5.1.3.3" evidence="13"/>
<feature type="binding site" evidence="16">
    <location>
        <begin position="224"/>
        <end position="226"/>
    </location>
    <ligand>
        <name>beta-D-galactose</name>
        <dbReference type="ChEBI" id="CHEBI:27667"/>
    </ligand>
</feature>
<dbReference type="PANTHER" id="PTHR10091">
    <property type="entry name" value="ALDOSE-1-EPIMERASE"/>
    <property type="match status" value="1"/>
</dbReference>
<comment type="pathway">
    <text evidence="5 13">Carbohydrate metabolism; hexose metabolism.</text>
</comment>
<evidence type="ECO:0000256" key="8">
    <source>
        <dbReference type="ARBA" id="ARBA00022490"/>
    </source>
</evidence>
<evidence type="ECO:0000256" key="11">
    <source>
        <dbReference type="ARBA" id="ARBA00023277"/>
    </source>
</evidence>
<evidence type="ECO:0000256" key="10">
    <source>
        <dbReference type="ARBA" id="ARBA00023235"/>
    </source>
</evidence>
<evidence type="ECO:0000313" key="18">
    <source>
        <dbReference type="Proteomes" id="UP000002358"/>
    </source>
</evidence>
<comment type="subunit">
    <text evidence="7">Monomer.</text>
</comment>
<comment type="subcellular location">
    <subcellularLocation>
        <location evidence="3">Cytoplasm</location>
    </subcellularLocation>
</comment>
<evidence type="ECO:0000256" key="5">
    <source>
        <dbReference type="ARBA" id="ARBA00005028"/>
    </source>
</evidence>
<evidence type="ECO:0000256" key="15">
    <source>
        <dbReference type="PIRSR" id="PIRSR005096-2"/>
    </source>
</evidence>
<evidence type="ECO:0000256" key="12">
    <source>
        <dbReference type="ARBA" id="ARBA00045743"/>
    </source>
</evidence>
<organism evidence="17 18">
    <name type="scientific">Nasonia vitripennis</name>
    <name type="common">Parasitic wasp</name>
    <dbReference type="NCBI Taxonomy" id="7425"/>
    <lineage>
        <taxon>Eukaryota</taxon>
        <taxon>Metazoa</taxon>
        <taxon>Ecdysozoa</taxon>
        <taxon>Arthropoda</taxon>
        <taxon>Hexapoda</taxon>
        <taxon>Insecta</taxon>
        <taxon>Pterygota</taxon>
        <taxon>Neoptera</taxon>
        <taxon>Endopterygota</taxon>
        <taxon>Hymenoptera</taxon>
        <taxon>Apocrita</taxon>
        <taxon>Proctotrupomorpha</taxon>
        <taxon>Chalcidoidea</taxon>
        <taxon>Pteromalidae</taxon>
        <taxon>Pteromalinae</taxon>
        <taxon>Nasonia</taxon>
    </lineage>
</organism>
<feature type="binding site" evidence="15">
    <location>
        <position position="293"/>
    </location>
    <ligand>
        <name>beta-D-galactose</name>
        <dbReference type="ChEBI" id="CHEBI:27667"/>
    </ligand>
</feature>
<evidence type="ECO:0000256" key="16">
    <source>
        <dbReference type="PIRSR" id="PIRSR005096-3"/>
    </source>
</evidence>
<dbReference type="UniPathway" id="UPA00214"/>
<keyword evidence="9" id="KW-0597">Phosphoprotein</keyword>
<dbReference type="GO" id="GO:0006006">
    <property type="term" value="P:glucose metabolic process"/>
    <property type="evidence" value="ECO:0007669"/>
    <property type="project" value="TreeGrafter"/>
</dbReference>
<dbReference type="GO" id="GO:0004034">
    <property type="term" value="F:aldose 1-epimerase activity"/>
    <property type="evidence" value="ECO:0007669"/>
    <property type="project" value="UniProtKB-EC"/>
</dbReference>
<evidence type="ECO:0000256" key="14">
    <source>
        <dbReference type="PIRSR" id="PIRSR005096-1"/>
    </source>
</evidence>
<dbReference type="KEGG" id="nvi:100118860"/>
<comment type="catalytic activity">
    <reaction evidence="1 13">
        <text>alpha-D-glucose = beta-D-glucose</text>
        <dbReference type="Rhea" id="RHEA:10264"/>
        <dbReference type="ChEBI" id="CHEBI:15903"/>
        <dbReference type="ChEBI" id="CHEBI:17925"/>
        <dbReference type="EC" id="5.1.3.3"/>
    </reaction>
</comment>
<keyword evidence="8" id="KW-0963">Cytoplasm</keyword>
<gene>
    <name evidence="17" type="primary">100118860</name>
</gene>
<dbReference type="GO" id="GO:0030246">
    <property type="term" value="F:carbohydrate binding"/>
    <property type="evidence" value="ECO:0007669"/>
    <property type="project" value="InterPro"/>
</dbReference>
<dbReference type="GO" id="GO:0005737">
    <property type="term" value="C:cytoplasm"/>
    <property type="evidence" value="ECO:0007669"/>
    <property type="project" value="UniProtKB-SubCell"/>
</dbReference>
<comment type="function">
    <text evidence="12">Mutarotase that catalyzes the interconversion of beta-D-galactose and alpha-D-galactose during galactose metabolism. Beta-D-galactose is metabolized in the liver into glucose 1-phosphate, the primary metabolic fuel, by the action of four enzymes that constitute the Leloir pathway: GALM, GALK1 (galactokinase), GALT (galactose-1-phosphate uridylyltransferase) and GALE (UDP-galactose-4'-epimerase). Involved in the maintenance of the equilibrium between the beta- and alpha-anomers of galactose, therefore ensuring a sufficient supply of the alpha-anomer for GALK1. Also active on D-glucose although shows a preference for galactose over glucose.</text>
</comment>
<dbReference type="Pfam" id="PF01263">
    <property type="entry name" value="Aldose_epim"/>
    <property type="match status" value="1"/>
</dbReference>
<dbReference type="SUPFAM" id="SSF74650">
    <property type="entry name" value="Galactose mutarotase-like"/>
    <property type="match status" value="1"/>
</dbReference>
<dbReference type="FunFam" id="2.70.98.10:FF:000003">
    <property type="entry name" value="Aldose 1-epimerase"/>
    <property type="match status" value="1"/>
</dbReference>
<dbReference type="OrthoDB" id="274691at2759"/>
<evidence type="ECO:0000256" key="13">
    <source>
        <dbReference type="PIRNR" id="PIRNR005096"/>
    </source>
</evidence>
<keyword evidence="11 13" id="KW-0119">Carbohydrate metabolism</keyword>
<evidence type="ECO:0000256" key="9">
    <source>
        <dbReference type="ARBA" id="ARBA00022553"/>
    </source>
</evidence>
<dbReference type="NCBIfam" id="NF008277">
    <property type="entry name" value="PRK11055.1"/>
    <property type="match status" value="1"/>
</dbReference>
<dbReference type="Proteomes" id="UP000002358">
    <property type="component" value="Chromosome 1"/>
</dbReference>
<feature type="active site" description="Proton acceptor" evidence="14">
    <location>
        <position position="364"/>
    </location>
</feature>